<evidence type="ECO:0000256" key="1">
    <source>
        <dbReference type="ARBA" id="ARBA00011073"/>
    </source>
</evidence>
<feature type="domain" description="Peptidase S8/S53" evidence="8">
    <location>
        <begin position="152"/>
        <end position="381"/>
    </location>
</feature>
<dbReference type="InterPro" id="IPR050131">
    <property type="entry name" value="Peptidase_S8_subtilisin-like"/>
</dbReference>
<comment type="similarity">
    <text evidence="1 5 6">Belongs to the peptidase S8 family.</text>
</comment>
<dbReference type="PROSITE" id="PS00136">
    <property type="entry name" value="SUBTILASE_ASP"/>
    <property type="match status" value="1"/>
</dbReference>
<evidence type="ECO:0000256" key="2">
    <source>
        <dbReference type="ARBA" id="ARBA00022670"/>
    </source>
</evidence>
<dbReference type="FunFam" id="3.40.50.200:FF:000014">
    <property type="entry name" value="Proteinase K"/>
    <property type="match status" value="1"/>
</dbReference>
<dbReference type="InterPro" id="IPR015500">
    <property type="entry name" value="Peptidase_S8_subtilisin-rel"/>
</dbReference>
<accession>A0A261Y3P0</accession>
<dbReference type="PROSITE" id="PS51892">
    <property type="entry name" value="SUBTILASE"/>
    <property type="match status" value="1"/>
</dbReference>
<gene>
    <name evidence="9" type="ORF">BZG36_02448</name>
</gene>
<evidence type="ECO:0000256" key="4">
    <source>
        <dbReference type="ARBA" id="ARBA00022825"/>
    </source>
</evidence>
<dbReference type="CDD" id="cd04077">
    <property type="entry name" value="Peptidases_S8_PCSK9_ProteinaseK_like"/>
    <property type="match status" value="1"/>
</dbReference>
<name>A0A261Y3P0_9FUNG</name>
<feature type="active site" description="Charge relay system" evidence="5">
    <location>
        <position position="346"/>
    </location>
</feature>
<organism evidence="9 10">
    <name type="scientific">Bifiguratus adelaidae</name>
    <dbReference type="NCBI Taxonomy" id="1938954"/>
    <lineage>
        <taxon>Eukaryota</taxon>
        <taxon>Fungi</taxon>
        <taxon>Fungi incertae sedis</taxon>
        <taxon>Mucoromycota</taxon>
        <taxon>Mucoromycotina</taxon>
        <taxon>Endogonomycetes</taxon>
        <taxon>Endogonales</taxon>
        <taxon>Endogonales incertae sedis</taxon>
        <taxon>Bifiguratus</taxon>
    </lineage>
</organism>
<dbReference type="GO" id="GO:0005615">
    <property type="term" value="C:extracellular space"/>
    <property type="evidence" value="ECO:0007669"/>
    <property type="project" value="TreeGrafter"/>
</dbReference>
<dbReference type="InterPro" id="IPR022398">
    <property type="entry name" value="Peptidase_S8_His-AS"/>
</dbReference>
<dbReference type="PANTHER" id="PTHR43806">
    <property type="entry name" value="PEPTIDASE S8"/>
    <property type="match status" value="1"/>
</dbReference>
<evidence type="ECO:0000259" key="8">
    <source>
        <dbReference type="Pfam" id="PF00082"/>
    </source>
</evidence>
<reference evidence="9 10" key="1">
    <citation type="journal article" date="2017" name="Mycologia">
        <title>Bifiguratus adelaidae, gen. et sp. nov., a new member of Mucoromycotina in endophytic and soil-dwelling habitats.</title>
        <authorList>
            <person name="Torres-Cruz T.J."/>
            <person name="Billingsley Tobias T.L."/>
            <person name="Almatruk M."/>
            <person name="Hesse C."/>
            <person name="Kuske C.R."/>
            <person name="Desiro A."/>
            <person name="Benucci G.M."/>
            <person name="Bonito G."/>
            <person name="Stajich J.E."/>
            <person name="Dunlap C."/>
            <person name="Arnold A.E."/>
            <person name="Porras-Alfaro A."/>
        </authorList>
    </citation>
    <scope>NUCLEOTIDE SEQUENCE [LARGE SCALE GENOMIC DNA]</scope>
    <source>
        <strain evidence="9 10">AZ0501</strain>
    </source>
</reference>
<dbReference type="EMBL" id="MVBO01000020">
    <property type="protein sequence ID" value="OZJ05192.1"/>
    <property type="molecule type" value="Genomic_DNA"/>
</dbReference>
<proteinExistence type="inferred from homology"/>
<keyword evidence="10" id="KW-1185">Reference proteome</keyword>
<evidence type="ECO:0000313" key="10">
    <source>
        <dbReference type="Proteomes" id="UP000242875"/>
    </source>
</evidence>
<feature type="active site" description="Charge relay system" evidence="5">
    <location>
        <position position="193"/>
    </location>
</feature>
<dbReference type="PANTHER" id="PTHR43806:SF11">
    <property type="entry name" value="CEREVISIN-RELATED"/>
    <property type="match status" value="1"/>
</dbReference>
<sequence length="404" mass="42427">MARLSQWIVLVLVVVQAQQLVEGKRYIIKVKPEAIGAPSVDEMFNSAYLQFSTLVTEQSTKPVIHSRINLANTLNFVVCEFEPSFAQRMQKHDAVEYIEEDLPVKATGPIPTKRQSNGPLGTQASAPSWGLIRISERRPDDTQPFRYPSNAGSGVTVYVVDTGIDASNVDFGGRASNVFNSVDGETDTDLAGHGTHVSGTIGGNTYGVAKKVTLKGVKVLDQNGNGQVSNVLAGLEYVLANNVPGKTVINMSISGQFTQSLDDALTQAASQGVAIVVAAGNTGGNACLNSPGSNSHVLTVGATDQQDNVATFSALGKCVDIFGPGVRIMSDWITSNSAINILDGTSMAAPHVTGIAALALGQQPMSPPALFAHITSAATTGAIKFNPNNPLSSETPNKLAYDMV</sequence>
<dbReference type="Pfam" id="PF00082">
    <property type="entry name" value="Peptidase_S8"/>
    <property type="match status" value="1"/>
</dbReference>
<dbReference type="PROSITE" id="PS00138">
    <property type="entry name" value="SUBTILASE_SER"/>
    <property type="match status" value="1"/>
</dbReference>
<keyword evidence="7" id="KW-0732">Signal</keyword>
<dbReference type="InterPro" id="IPR034193">
    <property type="entry name" value="PCSK9_ProteinaseK-like"/>
</dbReference>
<evidence type="ECO:0000256" key="5">
    <source>
        <dbReference type="PROSITE-ProRule" id="PRU01240"/>
    </source>
</evidence>
<evidence type="ECO:0000313" key="9">
    <source>
        <dbReference type="EMBL" id="OZJ05192.1"/>
    </source>
</evidence>
<dbReference type="Proteomes" id="UP000242875">
    <property type="component" value="Unassembled WGS sequence"/>
</dbReference>
<dbReference type="OrthoDB" id="206201at2759"/>
<feature type="chain" id="PRO_5013306219" description="Peptidase S8/S53 domain-containing protein" evidence="7">
    <location>
        <begin position="24"/>
        <end position="404"/>
    </location>
</feature>
<dbReference type="InterPro" id="IPR023828">
    <property type="entry name" value="Peptidase_S8_Ser-AS"/>
</dbReference>
<evidence type="ECO:0000256" key="6">
    <source>
        <dbReference type="RuleBase" id="RU003355"/>
    </source>
</evidence>
<keyword evidence="4 5" id="KW-0720">Serine protease</keyword>
<dbReference type="SUPFAM" id="SSF52743">
    <property type="entry name" value="Subtilisin-like"/>
    <property type="match status" value="1"/>
</dbReference>
<keyword evidence="3 5" id="KW-0378">Hydrolase</keyword>
<protein>
    <recommendedName>
        <fullName evidence="8">Peptidase S8/S53 domain-containing protein</fullName>
    </recommendedName>
</protein>
<dbReference type="GO" id="GO:0004252">
    <property type="term" value="F:serine-type endopeptidase activity"/>
    <property type="evidence" value="ECO:0007669"/>
    <property type="project" value="UniProtKB-UniRule"/>
</dbReference>
<feature type="signal peptide" evidence="7">
    <location>
        <begin position="1"/>
        <end position="23"/>
    </location>
</feature>
<dbReference type="AlphaFoldDB" id="A0A261Y3P0"/>
<evidence type="ECO:0000256" key="7">
    <source>
        <dbReference type="SAM" id="SignalP"/>
    </source>
</evidence>
<dbReference type="InterPro" id="IPR036852">
    <property type="entry name" value="Peptidase_S8/S53_dom_sf"/>
</dbReference>
<comment type="caution">
    <text evidence="9">The sequence shown here is derived from an EMBL/GenBank/DDBJ whole genome shotgun (WGS) entry which is preliminary data.</text>
</comment>
<dbReference type="PROSITE" id="PS00137">
    <property type="entry name" value="SUBTILASE_HIS"/>
    <property type="match status" value="1"/>
</dbReference>
<dbReference type="GO" id="GO:0006508">
    <property type="term" value="P:proteolysis"/>
    <property type="evidence" value="ECO:0007669"/>
    <property type="project" value="UniProtKB-KW"/>
</dbReference>
<dbReference type="InterPro" id="IPR023827">
    <property type="entry name" value="Peptidase_S8_Asp-AS"/>
</dbReference>
<dbReference type="PRINTS" id="PR00723">
    <property type="entry name" value="SUBTILISIN"/>
</dbReference>
<dbReference type="InterPro" id="IPR000209">
    <property type="entry name" value="Peptidase_S8/S53_dom"/>
</dbReference>
<keyword evidence="2 5" id="KW-0645">Protease</keyword>
<feature type="active site" description="Charge relay system" evidence="5">
    <location>
        <position position="161"/>
    </location>
</feature>
<evidence type="ECO:0000256" key="3">
    <source>
        <dbReference type="ARBA" id="ARBA00022801"/>
    </source>
</evidence>
<dbReference type="Gene3D" id="3.40.50.200">
    <property type="entry name" value="Peptidase S8/S53 domain"/>
    <property type="match status" value="1"/>
</dbReference>